<protein>
    <recommendedName>
        <fullName evidence="1">Immunity protein 43 domain-containing protein</fullName>
    </recommendedName>
</protein>
<dbReference type="InterPro" id="IPR029079">
    <property type="entry name" value="Imm43"/>
</dbReference>
<name>A0A3L7ZL16_PARDI</name>
<sequence length="239" mass="28674">MTEDMVKFRMLLTPWHGTPIAPPYIDSTFTEEIKSKNPYNNPVYSNDWFNYSPMRAGKPVPLTDNYKLPTHFYWICSNVKRLETDYYSHSKGVILSSCLFEFLKQFKCYDEYDICEVTPLSRKLAHISDKKYYFIRFKHLAYNLFIDLENSNRIKRMNKVITSYLYLDFQLKEQTAYPDIFWMKNILVAKDSVADLINGNGFSGFRMVELKDFVDEYTFRDTHPYPTLEEMKDRDRKWF</sequence>
<organism evidence="2 3">
    <name type="scientific">Parabacteroides distasonis</name>
    <dbReference type="NCBI Taxonomy" id="823"/>
    <lineage>
        <taxon>Bacteria</taxon>
        <taxon>Pseudomonadati</taxon>
        <taxon>Bacteroidota</taxon>
        <taxon>Bacteroidia</taxon>
        <taxon>Bacteroidales</taxon>
        <taxon>Tannerellaceae</taxon>
        <taxon>Parabacteroides</taxon>
    </lineage>
</organism>
<dbReference type="RefSeq" id="WP_016274267.1">
    <property type="nucleotide sequence ID" value="NZ_QXXG01000137.1"/>
</dbReference>
<dbReference type="EMBL" id="RAYI01000181">
    <property type="protein sequence ID" value="RLT71627.1"/>
    <property type="molecule type" value="Genomic_DNA"/>
</dbReference>
<proteinExistence type="predicted"/>
<dbReference type="Pfam" id="PF15570">
    <property type="entry name" value="Imm43"/>
    <property type="match status" value="1"/>
</dbReference>
<accession>A0A3L7ZL16</accession>
<dbReference type="Proteomes" id="UP000278164">
    <property type="component" value="Unassembled WGS sequence"/>
</dbReference>
<dbReference type="GeneID" id="82153289"/>
<evidence type="ECO:0000259" key="1">
    <source>
        <dbReference type="Pfam" id="PF15570"/>
    </source>
</evidence>
<reference evidence="2 3" key="1">
    <citation type="submission" date="2018-09" db="EMBL/GenBank/DDBJ databases">
        <title>Murine metabolic-syndrome-specific gut microbial biobank.</title>
        <authorList>
            <person name="Liu C."/>
        </authorList>
    </citation>
    <scope>NUCLEOTIDE SEQUENCE [LARGE SCALE GENOMIC DNA]</scope>
    <source>
        <strain evidence="2 3">8-P5</strain>
    </source>
</reference>
<comment type="caution">
    <text evidence="2">The sequence shown here is derived from an EMBL/GenBank/DDBJ whole genome shotgun (WGS) entry which is preliminary data.</text>
</comment>
<dbReference type="AlphaFoldDB" id="A0A3L7ZL16"/>
<gene>
    <name evidence="2" type="ORF">D7V78_20275</name>
</gene>
<evidence type="ECO:0000313" key="2">
    <source>
        <dbReference type="EMBL" id="RLT71627.1"/>
    </source>
</evidence>
<feature type="domain" description="Immunity protein 43" evidence="1">
    <location>
        <begin position="22"/>
        <end position="218"/>
    </location>
</feature>
<evidence type="ECO:0000313" key="3">
    <source>
        <dbReference type="Proteomes" id="UP000278164"/>
    </source>
</evidence>
<dbReference type="OrthoDB" id="1102170at2"/>